<evidence type="ECO:0008006" key="4">
    <source>
        <dbReference type="Google" id="ProtNLM"/>
    </source>
</evidence>
<feature type="transmembrane region" description="Helical" evidence="1">
    <location>
        <begin position="56"/>
        <end position="73"/>
    </location>
</feature>
<keyword evidence="1" id="KW-1133">Transmembrane helix</keyword>
<comment type="caution">
    <text evidence="2">The sequence shown here is derived from an EMBL/GenBank/DDBJ whole genome shotgun (WGS) entry which is preliminary data.</text>
</comment>
<keyword evidence="1" id="KW-0812">Transmembrane</keyword>
<feature type="transmembrane region" description="Helical" evidence="1">
    <location>
        <begin position="326"/>
        <end position="345"/>
    </location>
</feature>
<sequence>MSENLKPAPQNEEVDLGQLFKMIGNAFQKFFDFIASIFKGLFHVLMLILAHLFKNVKWYAVAVVLGLVVGYFLDKTSEKLYGANMYIETNLGSAYQVYENIQNLNQLASIENDSIRIAELLGLEVSEAAKLKEFHISPVIDPNRSIKQFSEFYNGLDSLTKTTTTYESYMESLNVYSFKIHKIGVASTDNLIYEKLNKNFDSVISKNAYLDSLLMISQKNLERNERTLIQQEKVLDSVINTYLKIRVRESEKTALPNSGTSIYMADAQGSKLLVNEAPLLKEKLELNEQIRSVNYTRVRDKDVISVISDFPTAGYDIQEWYQKKKIILPIISLVFTILFFSLVSLNKYVKSYSSRTYLRP</sequence>
<reference evidence="3" key="1">
    <citation type="journal article" date="2019" name="Int. J. Syst. Evol. Microbiol.">
        <title>The Global Catalogue of Microorganisms (GCM) 10K type strain sequencing project: providing services to taxonomists for standard genome sequencing and annotation.</title>
        <authorList>
            <consortium name="The Broad Institute Genomics Platform"/>
            <consortium name="The Broad Institute Genome Sequencing Center for Infectious Disease"/>
            <person name="Wu L."/>
            <person name="Ma J."/>
        </authorList>
    </citation>
    <scope>NUCLEOTIDE SEQUENCE [LARGE SCALE GENOMIC DNA]</scope>
    <source>
        <strain evidence="3">CECT 8979</strain>
    </source>
</reference>
<proteinExistence type="predicted"/>
<evidence type="ECO:0000313" key="3">
    <source>
        <dbReference type="Proteomes" id="UP001595812"/>
    </source>
</evidence>
<name>A0ABV8ADN4_9FLAO</name>
<keyword evidence="1" id="KW-0472">Membrane</keyword>
<feature type="transmembrane region" description="Helical" evidence="1">
    <location>
        <begin position="30"/>
        <end position="50"/>
    </location>
</feature>
<dbReference type="EMBL" id="JBHSAT010000004">
    <property type="protein sequence ID" value="MFC3876193.1"/>
    <property type="molecule type" value="Genomic_DNA"/>
</dbReference>
<organism evidence="2 3">
    <name type="scientific">Winogradskyella maritima</name>
    <dbReference type="NCBI Taxonomy" id="1517766"/>
    <lineage>
        <taxon>Bacteria</taxon>
        <taxon>Pseudomonadati</taxon>
        <taxon>Bacteroidota</taxon>
        <taxon>Flavobacteriia</taxon>
        <taxon>Flavobacteriales</taxon>
        <taxon>Flavobacteriaceae</taxon>
        <taxon>Winogradskyella</taxon>
    </lineage>
</organism>
<accession>A0ABV8ADN4</accession>
<evidence type="ECO:0000256" key="1">
    <source>
        <dbReference type="SAM" id="Phobius"/>
    </source>
</evidence>
<keyword evidence="3" id="KW-1185">Reference proteome</keyword>
<gene>
    <name evidence="2" type="ORF">ACFOSX_03020</name>
</gene>
<dbReference type="RefSeq" id="WP_386096880.1">
    <property type="nucleotide sequence ID" value="NZ_JBHSAT010000004.1"/>
</dbReference>
<protein>
    <recommendedName>
        <fullName evidence="4">Polysaccharide chain length determinant N-terminal domain-containing protein</fullName>
    </recommendedName>
</protein>
<dbReference type="Proteomes" id="UP001595812">
    <property type="component" value="Unassembled WGS sequence"/>
</dbReference>
<evidence type="ECO:0000313" key="2">
    <source>
        <dbReference type="EMBL" id="MFC3876193.1"/>
    </source>
</evidence>